<dbReference type="RefSeq" id="WP_139260650.1">
    <property type="nucleotide sequence ID" value="NZ_FRCX01000009.1"/>
</dbReference>
<protein>
    <recommendedName>
        <fullName evidence="4">PEP-CTERM protein-sorting domain-containing protein</fullName>
    </recommendedName>
</protein>
<gene>
    <name evidence="2" type="ORF">SAMN05192549_109173</name>
</gene>
<sequence>MKHLKFLPFLIGAASYLPRAHAAEMVQSTEPSTLSIIVLCLSLIVLAGAGHRSPVIKPEL</sequence>
<evidence type="ECO:0000313" key="3">
    <source>
        <dbReference type="Proteomes" id="UP000184339"/>
    </source>
</evidence>
<proteinExistence type="predicted"/>
<dbReference type="OrthoDB" id="8781200at2"/>
<dbReference type="Proteomes" id="UP000184339">
    <property type="component" value="Unassembled WGS sequence"/>
</dbReference>
<name>A0A1M7R1N9_9BURK</name>
<accession>A0A1M7R1N9</accession>
<evidence type="ECO:0000256" key="1">
    <source>
        <dbReference type="SAM" id="SignalP"/>
    </source>
</evidence>
<dbReference type="STRING" id="551987.SAMN05192549_109173"/>
<feature type="chain" id="PRO_5013291754" description="PEP-CTERM protein-sorting domain-containing protein" evidence="1">
    <location>
        <begin position="23"/>
        <end position="60"/>
    </location>
</feature>
<reference evidence="3" key="1">
    <citation type="submission" date="2016-11" db="EMBL/GenBank/DDBJ databases">
        <authorList>
            <person name="Varghese N."/>
            <person name="Submissions S."/>
        </authorList>
    </citation>
    <scope>NUCLEOTIDE SEQUENCE [LARGE SCALE GENOMIC DNA]</scope>
    <source>
        <strain evidence="3">Sac-22</strain>
    </source>
</reference>
<dbReference type="EMBL" id="FRCX01000009">
    <property type="protein sequence ID" value="SHN38691.1"/>
    <property type="molecule type" value="Genomic_DNA"/>
</dbReference>
<keyword evidence="3" id="KW-1185">Reference proteome</keyword>
<evidence type="ECO:0000313" key="2">
    <source>
        <dbReference type="EMBL" id="SHN38691.1"/>
    </source>
</evidence>
<keyword evidence="1" id="KW-0732">Signal</keyword>
<evidence type="ECO:0008006" key="4">
    <source>
        <dbReference type="Google" id="ProtNLM"/>
    </source>
</evidence>
<organism evidence="2 3">
    <name type="scientific">Duganella sacchari</name>
    <dbReference type="NCBI Taxonomy" id="551987"/>
    <lineage>
        <taxon>Bacteria</taxon>
        <taxon>Pseudomonadati</taxon>
        <taxon>Pseudomonadota</taxon>
        <taxon>Betaproteobacteria</taxon>
        <taxon>Burkholderiales</taxon>
        <taxon>Oxalobacteraceae</taxon>
        <taxon>Telluria group</taxon>
        <taxon>Duganella</taxon>
    </lineage>
</organism>
<feature type="signal peptide" evidence="1">
    <location>
        <begin position="1"/>
        <end position="22"/>
    </location>
</feature>
<dbReference type="AlphaFoldDB" id="A0A1M7R1N9"/>